<dbReference type="Proteomes" id="UP000186817">
    <property type="component" value="Unassembled WGS sequence"/>
</dbReference>
<feature type="compositionally biased region" description="Low complexity" evidence="3">
    <location>
        <begin position="171"/>
        <end position="201"/>
    </location>
</feature>
<comment type="caution">
    <text evidence="5">The sequence shown here is derived from an EMBL/GenBank/DDBJ whole genome shotgun (WGS) entry which is preliminary data.</text>
</comment>
<dbReference type="SUPFAM" id="SSF53098">
    <property type="entry name" value="Ribonuclease H-like"/>
    <property type="match status" value="1"/>
</dbReference>
<feature type="zinc finger region" description="C3H1-type" evidence="1">
    <location>
        <begin position="114"/>
        <end position="146"/>
    </location>
</feature>
<dbReference type="InterPro" id="IPR000571">
    <property type="entry name" value="Znf_CCCH"/>
</dbReference>
<evidence type="ECO:0000313" key="6">
    <source>
        <dbReference type="Proteomes" id="UP000186817"/>
    </source>
</evidence>
<dbReference type="GO" id="GO:0003676">
    <property type="term" value="F:nucleic acid binding"/>
    <property type="evidence" value="ECO:0007669"/>
    <property type="project" value="InterPro"/>
</dbReference>
<feature type="domain" description="C3H1-type" evidence="4">
    <location>
        <begin position="114"/>
        <end position="146"/>
    </location>
</feature>
<evidence type="ECO:0000313" key="5">
    <source>
        <dbReference type="EMBL" id="OLP81097.1"/>
    </source>
</evidence>
<accession>A0A1Q9CE39</accession>
<feature type="region of interest" description="Disordered" evidence="3">
    <location>
        <begin position="51"/>
        <end position="114"/>
    </location>
</feature>
<keyword evidence="2" id="KW-0175">Coiled coil</keyword>
<organism evidence="5 6">
    <name type="scientific">Symbiodinium microadriaticum</name>
    <name type="common">Dinoflagellate</name>
    <name type="synonym">Zooxanthella microadriatica</name>
    <dbReference type="NCBI Taxonomy" id="2951"/>
    <lineage>
        <taxon>Eukaryota</taxon>
        <taxon>Sar</taxon>
        <taxon>Alveolata</taxon>
        <taxon>Dinophyceae</taxon>
        <taxon>Suessiales</taxon>
        <taxon>Symbiodiniaceae</taxon>
        <taxon>Symbiodinium</taxon>
    </lineage>
</organism>
<dbReference type="GO" id="GO:0008270">
    <property type="term" value="F:zinc ion binding"/>
    <property type="evidence" value="ECO:0007669"/>
    <property type="project" value="UniProtKB-KW"/>
</dbReference>
<keyword evidence="1" id="KW-0863">Zinc-finger</keyword>
<sequence>MVKAVLERNQDATFRTSLVKSTLQIDTNPSYDKVESYFKHLMAECEALAVASNTSTGTSSTTTTVEKPEPKMRPLRADTKQGPPQPPPTLAKTPPSTPGSTATTPTNGEAANKDKKEVPCKYFAKTYKGYKGCARGSKCPFLHSWEGNEREKPSRCLECGGKHMVKDCFNKKGGSPTTPSTPKAPSTTRQTPPPGSSSTTTNKTVRIEEVDGHQLQGNGSNEAGTAELKEVLADVGKMLKAMSVTSLRKIEVKDEKLNARIKAFSKDVLSESETGGLLDSGASHAMRTATEEEYNRGAPVRVTLAGEEERILRQNPQGTVLLPATSGEQQTVQPIVPLDALVSELGCSLRWKPEGLQLLHPQRGHIGVTVRNNCPEVSVKEANRLIKELEANQINKLNTQVEMLTAKLEVLRKEEAKSWSELFKEYMDTGCQSVLQRGIMLCPFTRSLPKDVQAMMVTDFDVDGADKYLKALPLTRRKRKLLLASRDWTVRLYMGNEEENDVFVKTMSKNGKVALDVDVVNSKLWDINGCSTIYKLLIWAAAKGRVSDVLGTPPDSTWTTTFASTTSPETALRRTATNPYGVQELSVLQQHRLNKDLACAMKQLLIWMFASIKGNRMVGFMMEFPTPPAQSGGVSFWDTEEWKAFRGITGMGKTTFDQGAIGHQALRPTTMFTNYPLLRQLDGMTCAAGQCISDSLLSRTTWRAWSGQMKRLVAEAVVNCVPDKAIDEEEAISCGARMSKLTKEQRKEWKRHLRNDHQPYRADCSVCLNAQATGYQHRRRRHPQLYALALDLAGPYKTAGRDLDFNDYKYIMVAAYRCPKEYLETKNYEELAEEFAMDEYVPWDEEEDEHPMEEVEQGEEGSGGEDHEEVLPGSEGPETLEEAIKDITEPPECVTIYLSRPLRRRTKNEVLRASKEILLQLTQTALHVATVHTDRAREFSSLVFKEWLADKSLRYSRTSGGDPAANSTAELGVTWAKARVRALLSAAKADARDWPMAIQHATASAWAKAFPSSPTTRTPATPFGHEVWLRAKTYKGTAEKKQDPTGARLKNEIEFLAQKLLEKKAFDYKDMMFLFEKLEELGNTDCRVGKKTPMTSWFSGGDLWVEDSNVVEAEKVMKEDQDEAFVEITDEDIFSGTTKIDNHNLCLPVPDEEGTVRLQRMVKKAEVQCTANIEEILNHHKNNKIPLQVTHTVSLGEVRRAIDQWAPSARKGYDNLVHNKRAFKPMKAKDLPPGCKVVPCKGVFTVKPDSGEDGFRRKTRFVACGNHVAEGELTGSDFDLYAAGAGVTDIRQAFVLAPWIGGAVALKPPALAVDLGLAEADDYWLVLQSIYGLRESPAASACYRDTQLKAARWTSKVGGKDVELKLQQLVSDNQVWRVVRADGASDEALGYLLVYIDDLMVVGPDPILRSFFTWLSSMWECDDLSVLSEGNPIKFLGMELHEVDNGIEISQEGFIKEMLRAYQHEGKRAKTQGPKELLIMSAEEEAKMLEAQPVDLTGKEKIVKEAQRRVGELNWLSSRSRPDIQYATAVMASRITRCPEAVVTIGDRLLDYLHETIKDAVMEQWQFSTALALWRGGRVTFVYEETGYESVFNDKK</sequence>
<gene>
    <name evidence="5" type="primary">TY5A</name>
    <name evidence="5" type="ORF">AK812_SmicGene38403</name>
</gene>
<protein>
    <submittedName>
        <fullName evidence="5">Putative transposon protein</fullName>
    </submittedName>
</protein>
<feature type="region of interest" description="Disordered" evidence="3">
    <location>
        <begin position="168"/>
        <end position="203"/>
    </location>
</feature>
<dbReference type="EMBL" id="LSRX01001312">
    <property type="protein sequence ID" value="OLP81097.1"/>
    <property type="molecule type" value="Genomic_DNA"/>
</dbReference>
<keyword evidence="6" id="KW-1185">Reference proteome</keyword>
<feature type="coiled-coil region" evidence="2">
    <location>
        <begin position="379"/>
        <end position="414"/>
    </location>
</feature>
<dbReference type="Gene3D" id="3.30.420.10">
    <property type="entry name" value="Ribonuclease H-like superfamily/Ribonuclease H"/>
    <property type="match status" value="1"/>
</dbReference>
<feature type="compositionally biased region" description="Low complexity" evidence="3">
    <location>
        <begin position="90"/>
        <end position="106"/>
    </location>
</feature>
<feature type="region of interest" description="Disordered" evidence="3">
    <location>
        <begin position="845"/>
        <end position="875"/>
    </location>
</feature>
<evidence type="ECO:0000256" key="1">
    <source>
        <dbReference type="PROSITE-ProRule" id="PRU00723"/>
    </source>
</evidence>
<evidence type="ECO:0000256" key="2">
    <source>
        <dbReference type="SAM" id="Coils"/>
    </source>
</evidence>
<keyword evidence="1" id="KW-0862">Zinc</keyword>
<feature type="compositionally biased region" description="Low complexity" evidence="3">
    <location>
        <begin position="52"/>
        <end position="64"/>
    </location>
</feature>
<dbReference type="InterPro" id="IPR012337">
    <property type="entry name" value="RNaseH-like_sf"/>
</dbReference>
<proteinExistence type="predicted"/>
<dbReference type="InterPro" id="IPR036397">
    <property type="entry name" value="RNaseH_sf"/>
</dbReference>
<evidence type="ECO:0000256" key="3">
    <source>
        <dbReference type="SAM" id="MobiDB-lite"/>
    </source>
</evidence>
<feature type="compositionally biased region" description="Basic and acidic residues" evidence="3">
    <location>
        <begin position="66"/>
        <end position="79"/>
    </location>
</feature>
<feature type="compositionally biased region" description="Acidic residues" evidence="3">
    <location>
        <begin position="845"/>
        <end position="868"/>
    </location>
</feature>
<evidence type="ECO:0000259" key="4">
    <source>
        <dbReference type="PROSITE" id="PS50103"/>
    </source>
</evidence>
<reference evidence="5 6" key="1">
    <citation type="submission" date="2016-02" db="EMBL/GenBank/DDBJ databases">
        <title>Genome analysis of coral dinoflagellate symbionts highlights evolutionary adaptations to a symbiotic lifestyle.</title>
        <authorList>
            <person name="Aranda M."/>
            <person name="Li Y."/>
            <person name="Liew Y.J."/>
            <person name="Baumgarten S."/>
            <person name="Simakov O."/>
            <person name="Wilson M."/>
            <person name="Piel J."/>
            <person name="Ashoor H."/>
            <person name="Bougouffa S."/>
            <person name="Bajic V.B."/>
            <person name="Ryu T."/>
            <person name="Ravasi T."/>
            <person name="Bayer T."/>
            <person name="Micklem G."/>
            <person name="Kim H."/>
            <person name="Bhak J."/>
            <person name="Lajeunesse T.C."/>
            <person name="Voolstra C.R."/>
        </authorList>
    </citation>
    <scope>NUCLEOTIDE SEQUENCE [LARGE SCALE GENOMIC DNA]</scope>
    <source>
        <strain evidence="5 6">CCMP2467</strain>
    </source>
</reference>
<dbReference type="OrthoDB" id="1740642at2759"/>
<dbReference type="PROSITE" id="PS50103">
    <property type="entry name" value="ZF_C3H1"/>
    <property type="match status" value="1"/>
</dbReference>
<name>A0A1Q9CE39_SYMMI</name>
<keyword evidence="1" id="KW-0479">Metal-binding</keyword>